<dbReference type="EMBL" id="SFCC01000017">
    <property type="protein sequence ID" value="RZQ60454.1"/>
    <property type="molecule type" value="Genomic_DNA"/>
</dbReference>
<name>A0A4Q7J3A1_9PSEU</name>
<feature type="transmembrane region" description="Helical" evidence="1">
    <location>
        <begin position="162"/>
        <end position="182"/>
    </location>
</feature>
<organism evidence="2 3">
    <name type="scientific">Amycolatopsis suaedae</name>
    <dbReference type="NCBI Taxonomy" id="2510978"/>
    <lineage>
        <taxon>Bacteria</taxon>
        <taxon>Bacillati</taxon>
        <taxon>Actinomycetota</taxon>
        <taxon>Actinomycetes</taxon>
        <taxon>Pseudonocardiales</taxon>
        <taxon>Pseudonocardiaceae</taxon>
        <taxon>Amycolatopsis</taxon>
    </lineage>
</organism>
<gene>
    <name evidence="2" type="ORF">EWH70_29615</name>
</gene>
<dbReference type="Proteomes" id="UP000292003">
    <property type="component" value="Unassembled WGS sequence"/>
</dbReference>
<dbReference type="SUPFAM" id="SSF52343">
    <property type="entry name" value="Ferredoxin reductase-like, C-terminal NADP-linked domain"/>
    <property type="match status" value="1"/>
</dbReference>
<dbReference type="RefSeq" id="WP_130478842.1">
    <property type="nucleotide sequence ID" value="NZ_SFCC01000017.1"/>
</dbReference>
<keyword evidence="1" id="KW-0472">Membrane</keyword>
<protein>
    <recommendedName>
        <fullName evidence="4">FAD-binding FR-type domain-containing protein</fullName>
    </recommendedName>
</protein>
<keyword evidence="3" id="KW-1185">Reference proteome</keyword>
<dbReference type="InterPro" id="IPR039261">
    <property type="entry name" value="FNR_nucleotide-bd"/>
</dbReference>
<evidence type="ECO:0000313" key="3">
    <source>
        <dbReference type="Proteomes" id="UP000292003"/>
    </source>
</evidence>
<dbReference type="Gene3D" id="3.40.50.80">
    <property type="entry name" value="Nucleotide-binding domain of ferredoxin-NADP reductase (FNR) module"/>
    <property type="match status" value="1"/>
</dbReference>
<feature type="transmembrane region" description="Helical" evidence="1">
    <location>
        <begin position="21"/>
        <end position="42"/>
    </location>
</feature>
<dbReference type="AlphaFoldDB" id="A0A4Q7J3A1"/>
<evidence type="ECO:0000256" key="1">
    <source>
        <dbReference type="SAM" id="Phobius"/>
    </source>
</evidence>
<keyword evidence="1" id="KW-1133">Transmembrane helix</keyword>
<proteinExistence type="predicted"/>
<sequence length="387" mass="41063">MAVVDARPLLGGHRRPVARTLPPAVPALAAAVPLWACATWLVLAGAPAWLTLPAHVLAALLLHVVVQEAAHHAVSRRTWVNELAGRVAAPLHCVQAAFPLLKHVHLRRHRGGDDPLADPGRWTATGPRWLLPLRWLTVDLWMGVHYLRRAGRRPLAESGEGTLVFALVLAGSGLAVVSGFGAELALAVLLPQRIALAVLASGSPRALSPAGCRFYRTPESAAFGPWRRYAVVAAGAGIVPVLPALERMLAGGCRITLLNANTSGATAPLAGRLSELALRHDGRLRVLHYRSDEQDPDLHAHQRARPADVFGAAVGLRDTPVERYLPGRLTAGRLATLLAGRLHPAKVDAWLVCAPPGLAATVRAVLVERGVAAGTIHGDAEQFARGR</sequence>
<feature type="transmembrane region" description="Helical" evidence="1">
    <location>
        <begin position="48"/>
        <end position="66"/>
    </location>
</feature>
<evidence type="ECO:0008006" key="4">
    <source>
        <dbReference type="Google" id="ProtNLM"/>
    </source>
</evidence>
<keyword evidence="1" id="KW-0812">Transmembrane</keyword>
<dbReference type="OrthoDB" id="9796486at2"/>
<evidence type="ECO:0000313" key="2">
    <source>
        <dbReference type="EMBL" id="RZQ60454.1"/>
    </source>
</evidence>
<accession>A0A4Q7J3A1</accession>
<comment type="caution">
    <text evidence="2">The sequence shown here is derived from an EMBL/GenBank/DDBJ whole genome shotgun (WGS) entry which is preliminary data.</text>
</comment>
<reference evidence="2 3" key="1">
    <citation type="submission" date="2019-02" db="EMBL/GenBank/DDBJ databases">
        <title>Draft genome sequence of Amycolatopsis sp. 8-3EHSu isolated from roots of Suaeda maritima.</title>
        <authorList>
            <person name="Duangmal K."/>
            <person name="Chantavorakit T."/>
        </authorList>
    </citation>
    <scope>NUCLEOTIDE SEQUENCE [LARGE SCALE GENOMIC DNA]</scope>
    <source>
        <strain evidence="2 3">8-3EHSu</strain>
    </source>
</reference>